<keyword evidence="2" id="KW-0378">Hydrolase</keyword>
<dbReference type="SUPFAM" id="SSF53474">
    <property type="entry name" value="alpha/beta-Hydrolases"/>
    <property type="match status" value="1"/>
</dbReference>
<dbReference type="InterPro" id="IPR000639">
    <property type="entry name" value="Epox_hydrolase-like"/>
</dbReference>
<dbReference type="PRINTS" id="PR00111">
    <property type="entry name" value="ABHYDROLASE"/>
</dbReference>
<dbReference type="EMBL" id="JACNJN010000119">
    <property type="protein sequence ID" value="MBC8335646.1"/>
    <property type="molecule type" value="Genomic_DNA"/>
</dbReference>
<evidence type="ECO:0000259" key="1">
    <source>
        <dbReference type="Pfam" id="PF00561"/>
    </source>
</evidence>
<dbReference type="PANTHER" id="PTHR43194:SF5">
    <property type="entry name" value="PIMELOYL-[ACYL-CARRIER PROTEIN] METHYL ESTER ESTERASE"/>
    <property type="match status" value="1"/>
</dbReference>
<protein>
    <submittedName>
        <fullName evidence="2">Alpha/beta hydrolase</fullName>
    </submittedName>
</protein>
<accession>A0A8J6NHY7</accession>
<comment type="caution">
    <text evidence="2">The sequence shown here is derived from an EMBL/GenBank/DDBJ whole genome shotgun (WGS) entry which is preliminary data.</text>
</comment>
<dbReference type="InterPro" id="IPR000073">
    <property type="entry name" value="AB_hydrolase_1"/>
</dbReference>
<dbReference type="InterPro" id="IPR050228">
    <property type="entry name" value="Carboxylesterase_BioH"/>
</dbReference>
<proteinExistence type="predicted"/>
<gene>
    <name evidence="2" type="ORF">H8E29_10295</name>
</gene>
<dbReference type="PANTHER" id="PTHR43194">
    <property type="entry name" value="HYDROLASE ALPHA/BETA FOLD FAMILY"/>
    <property type="match status" value="1"/>
</dbReference>
<evidence type="ECO:0000313" key="3">
    <source>
        <dbReference type="Proteomes" id="UP000614469"/>
    </source>
</evidence>
<dbReference type="AlphaFoldDB" id="A0A8J6NHY7"/>
<dbReference type="Proteomes" id="UP000614469">
    <property type="component" value="Unassembled WGS sequence"/>
</dbReference>
<sequence length="264" mass="28870">MPTAAGLYYFSHQADDPSSLPLILIHGAGGSHLHWPPDLRRLDGFQIASLDLPGHGKSEGIGRQTITEYVQVMEEFMDALTLPAAIIVGHSMGSAIALQMALDLPERVLALVLVGSGSRLRVAPSILENSASEATFPLAVKTINDWAFGPDTPERLKELAAKRMGETRPSVLYGDFIACNEFDVDERLAEIKTPTLIICGSEDKLTPPKYSKLLHEHILHSDLVNIERAGHMVMLEKSRTVADAMMEFFSNINTDLSLKTKNGI</sequence>
<evidence type="ECO:0000313" key="2">
    <source>
        <dbReference type="EMBL" id="MBC8335646.1"/>
    </source>
</evidence>
<reference evidence="2 3" key="1">
    <citation type="submission" date="2020-08" db="EMBL/GenBank/DDBJ databases">
        <title>Bridging the membrane lipid divide: bacteria of the FCB group superphylum have the potential to synthesize archaeal ether lipids.</title>
        <authorList>
            <person name="Villanueva L."/>
            <person name="Von Meijenfeldt F.A.B."/>
            <person name="Westbye A.B."/>
            <person name="Yadav S."/>
            <person name="Hopmans E.C."/>
            <person name="Dutilh B.E."/>
            <person name="Sinninghe Damste J.S."/>
        </authorList>
    </citation>
    <scope>NUCLEOTIDE SEQUENCE [LARGE SCALE GENOMIC DNA]</scope>
    <source>
        <strain evidence="2">NIOZ-UU36</strain>
    </source>
</reference>
<dbReference type="Gene3D" id="3.40.50.1820">
    <property type="entry name" value="alpha/beta hydrolase"/>
    <property type="match status" value="1"/>
</dbReference>
<feature type="domain" description="AB hydrolase-1" evidence="1">
    <location>
        <begin position="21"/>
        <end position="237"/>
    </location>
</feature>
<dbReference type="GO" id="GO:0016787">
    <property type="term" value="F:hydrolase activity"/>
    <property type="evidence" value="ECO:0007669"/>
    <property type="project" value="UniProtKB-KW"/>
</dbReference>
<dbReference type="Pfam" id="PF00561">
    <property type="entry name" value="Abhydrolase_1"/>
    <property type="match status" value="1"/>
</dbReference>
<dbReference type="InterPro" id="IPR029058">
    <property type="entry name" value="AB_hydrolase_fold"/>
</dbReference>
<name>A0A8J6NHY7_9CHLR</name>
<organism evidence="2 3">
    <name type="scientific">Candidatus Desulfolinea nitratireducens</name>
    <dbReference type="NCBI Taxonomy" id="2841698"/>
    <lineage>
        <taxon>Bacteria</taxon>
        <taxon>Bacillati</taxon>
        <taxon>Chloroflexota</taxon>
        <taxon>Anaerolineae</taxon>
        <taxon>Anaerolineales</taxon>
        <taxon>Anaerolineales incertae sedis</taxon>
        <taxon>Candidatus Desulfolinea</taxon>
    </lineage>
</organism>
<dbReference type="PRINTS" id="PR00412">
    <property type="entry name" value="EPOXHYDRLASE"/>
</dbReference>